<dbReference type="InterPro" id="IPR029063">
    <property type="entry name" value="SAM-dependent_MTases_sf"/>
</dbReference>
<protein>
    <submittedName>
        <fullName evidence="1">Class I SAM-dependent methyltransferase</fullName>
    </submittedName>
</protein>
<sequence>MTDPSTETEAERLERVAADSWYAQGVNAATIYYSGRIFARHWRGDSCLELGPAEGLMTEQIAPHFPRLVLVDGSASFVAQLKERYPDAEVHEALFEDFTTEERFDTIVLGHVLEHVEDPVAILRRCRDEWLAPGGRVLMAVPNARSLHRQAAVIMGLLKDEFEFNKNDLHHGHRRVYTPEGLRSDVLAAGLRIEIFGGYWLKPLSNSQLEQDWTPEMIEAFMALGERYPDIAGEIYIVAGAD</sequence>
<name>A0ABT4RMM5_9ACTN</name>
<keyword evidence="1" id="KW-0808">Transferase</keyword>
<dbReference type="EMBL" id="JAPCID010000029">
    <property type="protein sequence ID" value="MDA0139730.1"/>
    <property type="molecule type" value="Genomic_DNA"/>
</dbReference>
<dbReference type="RefSeq" id="WP_202954518.1">
    <property type="nucleotide sequence ID" value="NZ_JAPCID010000029.1"/>
</dbReference>
<keyword evidence="1" id="KW-0489">Methyltransferase</keyword>
<dbReference type="SUPFAM" id="SSF53335">
    <property type="entry name" value="S-adenosyl-L-methionine-dependent methyltransferases"/>
    <property type="match status" value="1"/>
</dbReference>
<dbReference type="PANTHER" id="PTHR43861">
    <property type="entry name" value="TRANS-ACONITATE 2-METHYLTRANSFERASE-RELATED"/>
    <property type="match status" value="1"/>
</dbReference>
<dbReference type="GO" id="GO:0008168">
    <property type="term" value="F:methyltransferase activity"/>
    <property type="evidence" value="ECO:0007669"/>
    <property type="project" value="UniProtKB-KW"/>
</dbReference>
<comment type="caution">
    <text evidence="1">The sequence shown here is derived from an EMBL/GenBank/DDBJ whole genome shotgun (WGS) entry which is preliminary data.</text>
</comment>
<reference evidence="1" key="1">
    <citation type="submission" date="2022-10" db="EMBL/GenBank/DDBJ databases">
        <title>The WGS of Solirubrobacter sp. CPCC 204708.</title>
        <authorList>
            <person name="Jiang Z."/>
        </authorList>
    </citation>
    <scope>NUCLEOTIDE SEQUENCE</scope>
    <source>
        <strain evidence="1">CPCC 204708</strain>
    </source>
</reference>
<dbReference type="Gene3D" id="3.40.50.150">
    <property type="entry name" value="Vaccinia Virus protein VP39"/>
    <property type="match status" value="1"/>
</dbReference>
<organism evidence="1 2">
    <name type="scientific">Solirubrobacter deserti</name>
    <dbReference type="NCBI Taxonomy" id="2282478"/>
    <lineage>
        <taxon>Bacteria</taxon>
        <taxon>Bacillati</taxon>
        <taxon>Actinomycetota</taxon>
        <taxon>Thermoleophilia</taxon>
        <taxon>Solirubrobacterales</taxon>
        <taxon>Solirubrobacteraceae</taxon>
        <taxon>Solirubrobacter</taxon>
    </lineage>
</organism>
<proteinExistence type="predicted"/>
<dbReference type="CDD" id="cd02440">
    <property type="entry name" value="AdoMet_MTases"/>
    <property type="match status" value="1"/>
</dbReference>
<gene>
    <name evidence="1" type="ORF">OJ962_19670</name>
</gene>
<dbReference type="GO" id="GO:0032259">
    <property type="term" value="P:methylation"/>
    <property type="evidence" value="ECO:0007669"/>
    <property type="project" value="UniProtKB-KW"/>
</dbReference>
<evidence type="ECO:0000313" key="2">
    <source>
        <dbReference type="Proteomes" id="UP001147700"/>
    </source>
</evidence>
<accession>A0ABT4RMM5</accession>
<dbReference type="Proteomes" id="UP001147700">
    <property type="component" value="Unassembled WGS sequence"/>
</dbReference>
<keyword evidence="2" id="KW-1185">Reference proteome</keyword>
<dbReference type="Pfam" id="PF13489">
    <property type="entry name" value="Methyltransf_23"/>
    <property type="match status" value="1"/>
</dbReference>
<evidence type="ECO:0000313" key="1">
    <source>
        <dbReference type="EMBL" id="MDA0139730.1"/>
    </source>
</evidence>